<accession>A0A8X6GZ71</accession>
<gene>
    <name evidence="1" type="ORF">TNCT_557181</name>
</gene>
<protein>
    <submittedName>
        <fullName evidence="1">Uncharacterized protein</fullName>
    </submittedName>
</protein>
<evidence type="ECO:0000313" key="2">
    <source>
        <dbReference type="Proteomes" id="UP000887116"/>
    </source>
</evidence>
<dbReference type="AlphaFoldDB" id="A0A8X6GZ71"/>
<proteinExistence type="predicted"/>
<organism evidence="1 2">
    <name type="scientific">Trichonephila clavata</name>
    <name type="common">Joro spider</name>
    <name type="synonym">Nephila clavata</name>
    <dbReference type="NCBI Taxonomy" id="2740835"/>
    <lineage>
        <taxon>Eukaryota</taxon>
        <taxon>Metazoa</taxon>
        <taxon>Ecdysozoa</taxon>
        <taxon>Arthropoda</taxon>
        <taxon>Chelicerata</taxon>
        <taxon>Arachnida</taxon>
        <taxon>Araneae</taxon>
        <taxon>Araneomorphae</taxon>
        <taxon>Entelegynae</taxon>
        <taxon>Araneoidea</taxon>
        <taxon>Nephilidae</taxon>
        <taxon>Trichonephila</taxon>
    </lineage>
</organism>
<evidence type="ECO:0000313" key="1">
    <source>
        <dbReference type="EMBL" id="GFQ92938.1"/>
    </source>
</evidence>
<keyword evidence="2" id="KW-1185">Reference proteome</keyword>
<sequence>MQRDQLSLVEIIVCVSVIEMAKNYFSKKLNQCTQLPHEKQIFDHNILNADKNKIPLIHSEAIYHMCLALDLRVQLAPVEARKAWDYQPKQKFVTSTVKTELKRTKIIPVVKSFTVHKLCDALGLEVEYNPLIEQPSFVRKRRENIPVVKSESIFKFCQALNIKAKLAPAPVVKC</sequence>
<name>A0A8X6GZ71_TRICU</name>
<dbReference type="Proteomes" id="UP000887116">
    <property type="component" value="Unassembled WGS sequence"/>
</dbReference>
<reference evidence="1" key="1">
    <citation type="submission" date="2020-07" db="EMBL/GenBank/DDBJ databases">
        <title>Multicomponent nature underlies the extraordinary mechanical properties of spider dragline silk.</title>
        <authorList>
            <person name="Kono N."/>
            <person name="Nakamura H."/>
            <person name="Mori M."/>
            <person name="Yoshida Y."/>
            <person name="Ohtoshi R."/>
            <person name="Malay A.D."/>
            <person name="Moran D.A.P."/>
            <person name="Tomita M."/>
            <person name="Numata K."/>
            <person name="Arakawa K."/>
        </authorList>
    </citation>
    <scope>NUCLEOTIDE SEQUENCE</scope>
</reference>
<dbReference type="EMBL" id="BMAO01024093">
    <property type="protein sequence ID" value="GFQ92938.1"/>
    <property type="molecule type" value="Genomic_DNA"/>
</dbReference>
<comment type="caution">
    <text evidence="1">The sequence shown here is derived from an EMBL/GenBank/DDBJ whole genome shotgun (WGS) entry which is preliminary data.</text>
</comment>